<proteinExistence type="predicted"/>
<name>A0A8X6W9D8_TRICX</name>
<gene>
    <name evidence="1" type="ORF">TNCV_3090941</name>
</gene>
<dbReference type="Proteomes" id="UP000887159">
    <property type="component" value="Unassembled WGS sequence"/>
</dbReference>
<evidence type="ECO:0000313" key="1">
    <source>
        <dbReference type="EMBL" id="GFY30186.1"/>
    </source>
</evidence>
<evidence type="ECO:0000313" key="2">
    <source>
        <dbReference type="Proteomes" id="UP000887159"/>
    </source>
</evidence>
<dbReference type="AlphaFoldDB" id="A0A8X6W9D8"/>
<comment type="caution">
    <text evidence="1">The sequence shown here is derived from an EMBL/GenBank/DDBJ whole genome shotgun (WGS) entry which is preliminary data.</text>
</comment>
<reference evidence="1" key="1">
    <citation type="submission" date="2020-08" db="EMBL/GenBank/DDBJ databases">
        <title>Multicomponent nature underlies the extraordinary mechanical properties of spider dragline silk.</title>
        <authorList>
            <person name="Kono N."/>
            <person name="Nakamura H."/>
            <person name="Mori M."/>
            <person name="Yoshida Y."/>
            <person name="Ohtoshi R."/>
            <person name="Malay A.D."/>
            <person name="Moran D.A.P."/>
            <person name="Tomita M."/>
            <person name="Numata K."/>
            <person name="Arakawa K."/>
        </authorList>
    </citation>
    <scope>NUCLEOTIDE SEQUENCE</scope>
</reference>
<dbReference type="EMBL" id="BMAU01021391">
    <property type="protein sequence ID" value="GFY30186.1"/>
    <property type="molecule type" value="Genomic_DNA"/>
</dbReference>
<organism evidence="1 2">
    <name type="scientific">Trichonephila clavipes</name>
    <name type="common">Golden silk orbweaver</name>
    <name type="synonym">Nephila clavipes</name>
    <dbReference type="NCBI Taxonomy" id="2585209"/>
    <lineage>
        <taxon>Eukaryota</taxon>
        <taxon>Metazoa</taxon>
        <taxon>Ecdysozoa</taxon>
        <taxon>Arthropoda</taxon>
        <taxon>Chelicerata</taxon>
        <taxon>Arachnida</taxon>
        <taxon>Araneae</taxon>
        <taxon>Araneomorphae</taxon>
        <taxon>Entelegynae</taxon>
        <taxon>Araneoidea</taxon>
        <taxon>Nephilidae</taxon>
        <taxon>Trichonephila</taxon>
    </lineage>
</organism>
<sequence length="112" mass="12479">MVIPSSDGEDKSNDFVKLAHSTGENETIAVNLKNLLLAHFLRHDLKNRIMATILVTKVTRSATNVTKNMILPSDPREVSSRNVYKGRGSSEEARSASEFAVSFCDWRIRLSS</sequence>
<accession>A0A8X6W9D8</accession>
<protein>
    <submittedName>
        <fullName evidence="1">Uncharacterized protein</fullName>
    </submittedName>
</protein>
<keyword evidence="2" id="KW-1185">Reference proteome</keyword>